<dbReference type="InterPro" id="IPR027417">
    <property type="entry name" value="P-loop_NTPase"/>
</dbReference>
<sequence length="216" mass="24303">MMLLTTQNLEVGYDKTLLGPMDLDFEPGHFVLVEGPNGIGKSTLLHTFMGLLEPIRGSYEWSVPQSELRFVPQTRTLDVLLPATVNDVMGTGFQRGSGWQALRSSPNKADIKRALEMVEMDRFRHHLFRELSEGQKQLVLLGRALLGDPSVLILDEPSASMDPEREQLAVEILVRQRNEFGRTIFMIAHGSQPAQAASDCTLRIYRDRTVHLEKCS</sequence>
<evidence type="ECO:0000313" key="7">
    <source>
        <dbReference type="Proteomes" id="UP000315995"/>
    </source>
</evidence>
<evidence type="ECO:0000259" key="5">
    <source>
        <dbReference type="PROSITE" id="PS50893"/>
    </source>
</evidence>
<comment type="similarity">
    <text evidence="1">Belongs to the ABC transporter superfamily.</text>
</comment>
<evidence type="ECO:0000313" key="6">
    <source>
        <dbReference type="EMBL" id="QDG51417.1"/>
    </source>
</evidence>
<dbReference type="PANTHER" id="PTHR42734:SF17">
    <property type="entry name" value="METAL TRANSPORT SYSTEM ATP-BINDING PROTEIN TM_0124-RELATED"/>
    <property type="match status" value="1"/>
</dbReference>
<dbReference type="RefSeq" id="WP_141197900.1">
    <property type="nucleotide sequence ID" value="NZ_CP041186.1"/>
</dbReference>
<dbReference type="SMART" id="SM00382">
    <property type="entry name" value="AAA"/>
    <property type="match status" value="1"/>
</dbReference>
<dbReference type="Pfam" id="PF00005">
    <property type="entry name" value="ABC_tran"/>
    <property type="match status" value="1"/>
</dbReference>
<keyword evidence="2" id="KW-0813">Transport</keyword>
<feature type="domain" description="ABC transporter" evidence="5">
    <location>
        <begin position="3"/>
        <end position="214"/>
    </location>
</feature>
<dbReference type="GO" id="GO:0016887">
    <property type="term" value="F:ATP hydrolysis activity"/>
    <property type="evidence" value="ECO:0007669"/>
    <property type="project" value="InterPro"/>
</dbReference>
<dbReference type="EMBL" id="CP041186">
    <property type="protein sequence ID" value="QDG51417.1"/>
    <property type="molecule type" value="Genomic_DNA"/>
</dbReference>
<evidence type="ECO:0000256" key="2">
    <source>
        <dbReference type="ARBA" id="ARBA00022448"/>
    </source>
</evidence>
<dbReference type="Gene3D" id="3.40.50.300">
    <property type="entry name" value="P-loop containing nucleotide triphosphate hydrolases"/>
    <property type="match status" value="1"/>
</dbReference>
<accession>A0A5B8Y5Z4</accession>
<dbReference type="InterPro" id="IPR050153">
    <property type="entry name" value="Metal_Ion_Import_ABC"/>
</dbReference>
<accession>A0A4Y6PTR6</accession>
<dbReference type="PANTHER" id="PTHR42734">
    <property type="entry name" value="METAL TRANSPORT SYSTEM ATP-BINDING PROTEIN TM_0124-RELATED"/>
    <property type="match status" value="1"/>
</dbReference>
<keyword evidence="4 6" id="KW-0067">ATP-binding</keyword>
<proteinExistence type="inferred from homology"/>
<reference evidence="6 7" key="1">
    <citation type="submission" date="2019-06" db="EMBL/GenBank/DDBJ databases">
        <title>Persicimonas caeni gen. nov., sp. nov., a predatory bacterium isolated from solar saltern.</title>
        <authorList>
            <person name="Wang S."/>
        </authorList>
    </citation>
    <scope>NUCLEOTIDE SEQUENCE [LARGE SCALE GENOMIC DNA]</scope>
    <source>
        <strain evidence="6 7">YN101</strain>
    </source>
</reference>
<evidence type="ECO:0000256" key="3">
    <source>
        <dbReference type="ARBA" id="ARBA00022741"/>
    </source>
</evidence>
<dbReference type="PROSITE" id="PS50893">
    <property type="entry name" value="ABC_TRANSPORTER_2"/>
    <property type="match status" value="1"/>
</dbReference>
<dbReference type="Proteomes" id="UP000315995">
    <property type="component" value="Chromosome"/>
</dbReference>
<dbReference type="SUPFAM" id="SSF52540">
    <property type="entry name" value="P-loop containing nucleoside triphosphate hydrolases"/>
    <property type="match status" value="1"/>
</dbReference>
<dbReference type="AlphaFoldDB" id="A0A4Y6PTR6"/>
<dbReference type="GO" id="GO:0005524">
    <property type="term" value="F:ATP binding"/>
    <property type="evidence" value="ECO:0007669"/>
    <property type="project" value="UniProtKB-KW"/>
</dbReference>
<evidence type="ECO:0000256" key="4">
    <source>
        <dbReference type="ARBA" id="ARBA00022840"/>
    </source>
</evidence>
<gene>
    <name evidence="6" type="ORF">FIV42_11890</name>
</gene>
<dbReference type="InterPro" id="IPR003439">
    <property type="entry name" value="ABC_transporter-like_ATP-bd"/>
</dbReference>
<keyword evidence="3" id="KW-0547">Nucleotide-binding</keyword>
<name>A0A4Y6PTR6_PERCE</name>
<protein>
    <submittedName>
        <fullName evidence="6">ATP-binding cassette domain-containing protein</fullName>
    </submittedName>
</protein>
<organism evidence="6 7">
    <name type="scientific">Persicimonas caeni</name>
    <dbReference type="NCBI Taxonomy" id="2292766"/>
    <lineage>
        <taxon>Bacteria</taxon>
        <taxon>Deltaproteobacteria</taxon>
        <taxon>Bradymonadales</taxon>
        <taxon>Bradymonadaceae</taxon>
        <taxon>Persicimonas</taxon>
    </lineage>
</organism>
<keyword evidence="7" id="KW-1185">Reference proteome</keyword>
<dbReference type="InterPro" id="IPR003593">
    <property type="entry name" value="AAA+_ATPase"/>
</dbReference>
<dbReference type="OrthoDB" id="9809450at2"/>
<evidence type="ECO:0000256" key="1">
    <source>
        <dbReference type="ARBA" id="ARBA00005417"/>
    </source>
</evidence>